<accession>A0A8T2UUD8</accession>
<dbReference type="Proteomes" id="UP000825935">
    <property type="component" value="Chromosome 4"/>
</dbReference>
<dbReference type="AlphaFoldDB" id="A0A8T2UUD8"/>
<proteinExistence type="predicted"/>
<evidence type="ECO:0000313" key="2">
    <source>
        <dbReference type="Proteomes" id="UP000825935"/>
    </source>
</evidence>
<sequence>MWSWASVMREISTWCIHCHWYPTIGCRHCTLFAAACWSMSPMLLGGGCVTSLTWPRLRKEPSNSLLATHPCRMRGLYSSLICRSEEASHPLLVCSGHAQRE</sequence>
<reference evidence="1" key="1">
    <citation type="submission" date="2021-08" db="EMBL/GenBank/DDBJ databases">
        <title>WGS assembly of Ceratopteris richardii.</title>
        <authorList>
            <person name="Marchant D.B."/>
            <person name="Chen G."/>
            <person name="Jenkins J."/>
            <person name="Shu S."/>
            <person name="Leebens-Mack J."/>
            <person name="Grimwood J."/>
            <person name="Schmutz J."/>
            <person name="Soltis P."/>
            <person name="Soltis D."/>
            <person name="Chen Z.-H."/>
        </authorList>
    </citation>
    <scope>NUCLEOTIDE SEQUENCE</scope>
    <source>
        <strain evidence="1">Whitten #5841</strain>
        <tissue evidence="1">Leaf</tissue>
    </source>
</reference>
<gene>
    <name evidence="1" type="ORF">KP509_04G035400</name>
</gene>
<keyword evidence="2" id="KW-1185">Reference proteome</keyword>
<organism evidence="1 2">
    <name type="scientific">Ceratopteris richardii</name>
    <name type="common">Triangle waterfern</name>
    <dbReference type="NCBI Taxonomy" id="49495"/>
    <lineage>
        <taxon>Eukaryota</taxon>
        <taxon>Viridiplantae</taxon>
        <taxon>Streptophyta</taxon>
        <taxon>Embryophyta</taxon>
        <taxon>Tracheophyta</taxon>
        <taxon>Polypodiopsida</taxon>
        <taxon>Polypodiidae</taxon>
        <taxon>Polypodiales</taxon>
        <taxon>Pteridineae</taxon>
        <taxon>Pteridaceae</taxon>
        <taxon>Parkerioideae</taxon>
        <taxon>Ceratopteris</taxon>
    </lineage>
</organism>
<dbReference type="EMBL" id="CM035409">
    <property type="protein sequence ID" value="KAH7438892.1"/>
    <property type="molecule type" value="Genomic_DNA"/>
</dbReference>
<evidence type="ECO:0000313" key="1">
    <source>
        <dbReference type="EMBL" id="KAH7438892.1"/>
    </source>
</evidence>
<protein>
    <submittedName>
        <fullName evidence="1">Uncharacterized protein</fullName>
    </submittedName>
</protein>
<name>A0A8T2UUD8_CERRI</name>
<comment type="caution">
    <text evidence="1">The sequence shown here is derived from an EMBL/GenBank/DDBJ whole genome shotgun (WGS) entry which is preliminary data.</text>
</comment>